<keyword evidence="1" id="KW-0732">Signal</keyword>
<comment type="caution">
    <text evidence="2">The sequence shown here is derived from an EMBL/GenBank/DDBJ whole genome shotgun (WGS) entry which is preliminary data.</text>
</comment>
<evidence type="ECO:0000256" key="1">
    <source>
        <dbReference type="SAM" id="SignalP"/>
    </source>
</evidence>
<protein>
    <submittedName>
        <fullName evidence="2">Uncharacterized protein</fullName>
    </submittedName>
</protein>
<feature type="signal peptide" evidence="1">
    <location>
        <begin position="1"/>
        <end position="17"/>
    </location>
</feature>
<evidence type="ECO:0000313" key="2">
    <source>
        <dbReference type="EMBL" id="TCJ01335.1"/>
    </source>
</evidence>
<dbReference type="AlphaFoldDB" id="A0A4R1ANE0"/>
<keyword evidence="3" id="KW-1185">Reference proteome</keyword>
<sequence>MKKTTLFFIVVIIFVLAACSNSVENSEEIEPIFDIPQFSLANQNFVKEKLGEPTSFEDINYQTPSTGANNLLTYFYYDWDGYYSEFAFDDKDRLIRINIYPSDNKDSEFIKTTFEDLLKQLGITPGENLTKVADTGSAWRYQRVSEGIDEVWALDELGEEEIGTIKISFDVRPFL</sequence>
<organism evidence="2 3">
    <name type="scientific">Cytobacillus praedii</name>
    <dbReference type="NCBI Taxonomy" id="1742358"/>
    <lineage>
        <taxon>Bacteria</taxon>
        <taxon>Bacillati</taxon>
        <taxon>Bacillota</taxon>
        <taxon>Bacilli</taxon>
        <taxon>Bacillales</taxon>
        <taxon>Bacillaceae</taxon>
        <taxon>Cytobacillus</taxon>
    </lineage>
</organism>
<dbReference type="OrthoDB" id="2988458at2"/>
<accession>A0A4R1ANE0</accession>
<dbReference type="PROSITE" id="PS51257">
    <property type="entry name" value="PROKAR_LIPOPROTEIN"/>
    <property type="match status" value="1"/>
</dbReference>
<evidence type="ECO:0000313" key="3">
    <source>
        <dbReference type="Proteomes" id="UP000293846"/>
    </source>
</evidence>
<gene>
    <name evidence="2" type="ORF">E0Y62_24480</name>
</gene>
<dbReference type="Proteomes" id="UP000293846">
    <property type="component" value="Unassembled WGS sequence"/>
</dbReference>
<proteinExistence type="predicted"/>
<dbReference type="RefSeq" id="WP_131239009.1">
    <property type="nucleotide sequence ID" value="NZ_SJTH01000067.1"/>
</dbReference>
<reference evidence="2 3" key="1">
    <citation type="submission" date="2019-03" db="EMBL/GenBank/DDBJ databases">
        <authorList>
            <person name="Jensen L."/>
            <person name="Storgaard J."/>
            <person name="Sulaj E."/>
            <person name="Schramm A."/>
            <person name="Marshall I.P.G."/>
        </authorList>
    </citation>
    <scope>NUCLEOTIDE SEQUENCE [LARGE SCALE GENOMIC DNA]</scope>
    <source>
        <strain evidence="2 3">2017H2G3</strain>
    </source>
</reference>
<dbReference type="EMBL" id="SJTH01000067">
    <property type="protein sequence ID" value="TCJ01335.1"/>
    <property type="molecule type" value="Genomic_DNA"/>
</dbReference>
<name>A0A4R1ANE0_9BACI</name>
<feature type="chain" id="PRO_5039684508" evidence="1">
    <location>
        <begin position="18"/>
        <end position="175"/>
    </location>
</feature>